<feature type="non-terminal residue" evidence="1">
    <location>
        <position position="1"/>
    </location>
</feature>
<dbReference type="Proteomes" id="UP000676336">
    <property type="component" value="Unassembled WGS sequence"/>
</dbReference>
<evidence type="ECO:0000313" key="2">
    <source>
        <dbReference type="Proteomes" id="UP000676336"/>
    </source>
</evidence>
<comment type="caution">
    <text evidence="1">The sequence shown here is derived from an EMBL/GenBank/DDBJ whole genome shotgun (WGS) entry which is preliminary data.</text>
</comment>
<organism evidence="1 2">
    <name type="scientific">Rotaria magnacalcarata</name>
    <dbReference type="NCBI Taxonomy" id="392030"/>
    <lineage>
        <taxon>Eukaryota</taxon>
        <taxon>Metazoa</taxon>
        <taxon>Spiralia</taxon>
        <taxon>Gnathifera</taxon>
        <taxon>Rotifera</taxon>
        <taxon>Eurotatoria</taxon>
        <taxon>Bdelloidea</taxon>
        <taxon>Philodinida</taxon>
        <taxon>Philodinidae</taxon>
        <taxon>Rotaria</taxon>
    </lineage>
</organism>
<name>A0A8S2WXF7_9BILA</name>
<reference evidence="1" key="1">
    <citation type="submission" date="2021-02" db="EMBL/GenBank/DDBJ databases">
        <authorList>
            <person name="Nowell W R."/>
        </authorList>
    </citation>
    <scope>NUCLEOTIDE SEQUENCE</scope>
</reference>
<sequence length="54" mass="6715">IELYDTFKLFMQEQEFDNIIDQPSFYLDYRPYIRQICQNEQNNKSGLNSNRRYD</sequence>
<protein>
    <submittedName>
        <fullName evidence="1">Uncharacterized protein</fullName>
    </submittedName>
</protein>
<accession>A0A8S2WXF7</accession>
<dbReference type="AlphaFoldDB" id="A0A8S2WXF7"/>
<gene>
    <name evidence="1" type="ORF">SMN809_LOCUS33346</name>
</gene>
<proteinExistence type="predicted"/>
<dbReference type="EMBL" id="CAJOBI010072800">
    <property type="protein sequence ID" value="CAF4465722.1"/>
    <property type="molecule type" value="Genomic_DNA"/>
</dbReference>
<evidence type="ECO:0000313" key="1">
    <source>
        <dbReference type="EMBL" id="CAF4465722.1"/>
    </source>
</evidence>